<protein>
    <submittedName>
        <fullName evidence="1">Uncharacterized protein</fullName>
    </submittedName>
</protein>
<evidence type="ECO:0000313" key="1">
    <source>
        <dbReference type="EMBL" id="GAA1662305.1"/>
    </source>
</evidence>
<dbReference type="Proteomes" id="UP001500596">
    <property type="component" value="Unassembled WGS sequence"/>
</dbReference>
<dbReference type="RefSeq" id="WP_344050843.1">
    <property type="nucleotide sequence ID" value="NZ_BAAAPK010000001.1"/>
</dbReference>
<reference evidence="1 2" key="1">
    <citation type="journal article" date="2019" name="Int. J. Syst. Evol. Microbiol.">
        <title>The Global Catalogue of Microorganisms (GCM) 10K type strain sequencing project: providing services to taxonomists for standard genome sequencing and annotation.</title>
        <authorList>
            <consortium name="The Broad Institute Genomics Platform"/>
            <consortium name="The Broad Institute Genome Sequencing Center for Infectious Disease"/>
            <person name="Wu L."/>
            <person name="Ma J."/>
        </authorList>
    </citation>
    <scope>NUCLEOTIDE SEQUENCE [LARGE SCALE GENOMIC DNA]</scope>
    <source>
        <strain evidence="1 2">JCM 15575</strain>
    </source>
</reference>
<proteinExistence type="predicted"/>
<keyword evidence="2" id="KW-1185">Reference proteome</keyword>
<gene>
    <name evidence="1" type="ORF">GCM10009807_02810</name>
</gene>
<comment type="caution">
    <text evidence="1">The sequence shown here is derived from an EMBL/GenBank/DDBJ whole genome shotgun (WGS) entry which is preliminary data.</text>
</comment>
<name>A0ABN2FYX1_9MICO</name>
<dbReference type="EMBL" id="BAAAPK010000001">
    <property type="protein sequence ID" value="GAA1662305.1"/>
    <property type="molecule type" value="Genomic_DNA"/>
</dbReference>
<accession>A0ABN2FYX1</accession>
<evidence type="ECO:0000313" key="2">
    <source>
        <dbReference type="Proteomes" id="UP001500596"/>
    </source>
</evidence>
<sequence>MKPPGVEPWVCPTCGDQLKFEILDDEKFLVAWSCVNCGLIRTTEPA</sequence>
<organism evidence="1 2">
    <name type="scientific">Microbacterium lacus</name>
    <dbReference type="NCBI Taxonomy" id="415217"/>
    <lineage>
        <taxon>Bacteria</taxon>
        <taxon>Bacillati</taxon>
        <taxon>Actinomycetota</taxon>
        <taxon>Actinomycetes</taxon>
        <taxon>Micrococcales</taxon>
        <taxon>Microbacteriaceae</taxon>
        <taxon>Microbacterium</taxon>
    </lineage>
</organism>